<dbReference type="GO" id="GO:0005634">
    <property type="term" value="C:nucleus"/>
    <property type="evidence" value="ECO:0007669"/>
    <property type="project" value="UniProtKB-SubCell"/>
</dbReference>
<evidence type="ECO:0000259" key="7">
    <source>
        <dbReference type="Pfam" id="PF17682"/>
    </source>
</evidence>
<dbReference type="InterPro" id="IPR040454">
    <property type="entry name" value="TF_IIIC_Tfc1/Sfc1"/>
</dbReference>
<evidence type="ECO:0000313" key="8">
    <source>
        <dbReference type="EMBL" id="KJR83301.1"/>
    </source>
</evidence>
<feature type="compositionally biased region" description="Basic and acidic residues" evidence="5">
    <location>
        <begin position="693"/>
        <end position="702"/>
    </location>
</feature>
<protein>
    <submittedName>
        <fullName evidence="8">Uncharacterized protein</fullName>
    </submittedName>
</protein>
<feature type="domain" description="Transcription factor IIIC subunit Tfc1/Sfc1 triple barrel" evidence="7">
    <location>
        <begin position="35"/>
        <end position="180"/>
    </location>
</feature>
<reference evidence="8 9" key="2">
    <citation type="journal article" date="2015" name="Eukaryot. Cell">
        <title>Asexual propagation of a virulent clone complex in a human and feline outbreak of sporotrichosis.</title>
        <authorList>
            <person name="Teixeira Mde M."/>
            <person name="Rodrigues A.M."/>
            <person name="Tsui C.K."/>
            <person name="de Almeida L.G."/>
            <person name="Van Diepeningen A.D."/>
            <person name="van den Ende B.G."/>
            <person name="Fernandes G.F."/>
            <person name="Kano R."/>
            <person name="Hamelin R.C."/>
            <person name="Lopes-Bezerra L.M."/>
            <person name="Vasconcelos A.T."/>
            <person name="de Hoog S."/>
            <person name="de Camargo Z.P."/>
            <person name="Felipe M.S."/>
        </authorList>
    </citation>
    <scope>NUCLEOTIDE SEQUENCE [LARGE SCALE GENOMIC DNA]</scope>
    <source>
        <strain evidence="8 9">1099-18</strain>
    </source>
</reference>
<dbReference type="PANTHER" id="PTHR13230:SF5">
    <property type="entry name" value="GENERAL TRANSCRIPTION FACTOR 3C POLYPEPTIDE 5"/>
    <property type="match status" value="1"/>
</dbReference>
<dbReference type="Gene3D" id="3.30.200.160">
    <property type="entry name" value="TFIIIC, subcomplex tauA, subunit Sfc1, barrel domain"/>
    <property type="match status" value="1"/>
</dbReference>
<dbReference type="InterPro" id="IPR019136">
    <property type="entry name" value="TF_IIIC_su-5_HTH"/>
</dbReference>
<evidence type="ECO:0000313" key="9">
    <source>
        <dbReference type="Proteomes" id="UP000033710"/>
    </source>
</evidence>
<dbReference type="Proteomes" id="UP000033710">
    <property type="component" value="Unassembled WGS sequence"/>
</dbReference>
<organism evidence="8 9">
    <name type="scientific">Sporothrix schenckii 1099-18</name>
    <dbReference type="NCBI Taxonomy" id="1397361"/>
    <lineage>
        <taxon>Eukaryota</taxon>
        <taxon>Fungi</taxon>
        <taxon>Dikarya</taxon>
        <taxon>Ascomycota</taxon>
        <taxon>Pezizomycotina</taxon>
        <taxon>Sordariomycetes</taxon>
        <taxon>Sordariomycetidae</taxon>
        <taxon>Ophiostomatales</taxon>
        <taxon>Ophiostomataceae</taxon>
        <taxon>Sporothrix</taxon>
    </lineage>
</organism>
<dbReference type="EMBL" id="AXCR01000010">
    <property type="protein sequence ID" value="KJR83301.1"/>
    <property type="molecule type" value="Genomic_DNA"/>
</dbReference>
<dbReference type="GO" id="GO:0001003">
    <property type="term" value="F:RNA polymerase III type 2 promoter sequence-specific DNA binding"/>
    <property type="evidence" value="ECO:0007669"/>
    <property type="project" value="TreeGrafter"/>
</dbReference>
<dbReference type="Pfam" id="PF09734">
    <property type="entry name" value="Tau95"/>
    <property type="match status" value="1"/>
</dbReference>
<evidence type="ECO:0000256" key="2">
    <source>
        <dbReference type="ARBA" id="ARBA00023125"/>
    </source>
</evidence>
<dbReference type="PANTHER" id="PTHR13230">
    <property type="entry name" value="GENERAL TRANSCRIPTION FACTOR IIIC, POLYPEPTIDE 5"/>
    <property type="match status" value="1"/>
</dbReference>
<sequence length="714" mass="78476">MDVDVTPDNAPASAAGTLARPTAPALPIPKQPMASVEHPALLTSLQRGIDSFAGRADYGDIVEPSGPQSSVAVFLRHDDPASGGLSSHCAATHNVVLAVHVPKRTGMRRKRGTDNAWELDPEAARGSPASHGHPPGDRMGDRDARQLRRKLQETAGLYRTDVVGVVKHTHRYRGLVDFQQSTHDSAFMTKFTEDVLPGDLVSKLRNFKLTPGVTTTPGVDLPPPPFFTSQTLPFSYSYSQNPFVREVVSGHDGAVRLVNSTAANSVAGYLLAFDEVPVPTAPPPGLAPIVGRRRQTILETMRRAVAERPVWTRRALVNHMSAALGLPFTENRLKRYFAHCCYQFKGGPWRDTLVRYGVDPRTDPSYRQYQTLLFKLHRHIERKDGYFWHSLVEDDGATGEDMTAPSGGPSADDGPGGHIRKGRHITTPLLADPAPPSGKGKDTRPSGDPLRVSPHAEIPVALRKDTHIFDGRNYCDDGKIWQVCDLHDPILRQLLADAPSRPTCERLGSGWYHQGTWAQARAIMKIRLLAIRFGRIIDDAQFVPTLAVPHQTPNFGAVRTIKVPVPKIELTSEENAVITMRVYHGRPKKRVRQSGVTSVTLPIFTEKRGDAAPAVAAEGEGQAPKRARKDDVQGIENDAGDDDDVDDDDVEDMEDLGDDDEADEDGGEDDEDDVEEEEEEDEEEEDEDEEEGVTDRIAIKEEIIDDMDQSGLDV</sequence>
<dbReference type="GeneID" id="27666132"/>
<accession>A0A0F2M540</accession>
<dbReference type="RefSeq" id="XP_016585977.1">
    <property type="nucleotide sequence ID" value="XM_016730855.1"/>
</dbReference>
<evidence type="ECO:0000259" key="6">
    <source>
        <dbReference type="Pfam" id="PF09734"/>
    </source>
</evidence>
<evidence type="ECO:0000256" key="5">
    <source>
        <dbReference type="SAM" id="MobiDB-lite"/>
    </source>
</evidence>
<name>A0A0F2M540_SPOSC</name>
<evidence type="ECO:0000256" key="3">
    <source>
        <dbReference type="ARBA" id="ARBA00023163"/>
    </source>
</evidence>
<feature type="compositionally biased region" description="Acidic residues" evidence="5">
    <location>
        <begin position="638"/>
        <end position="692"/>
    </location>
</feature>
<dbReference type="InterPro" id="IPR042536">
    <property type="entry name" value="TFIIIC_tauA_Sfc1"/>
</dbReference>
<feature type="domain" description="Transcription factor IIIC subunit 5 HTH" evidence="6">
    <location>
        <begin position="221"/>
        <end position="375"/>
    </location>
</feature>
<feature type="region of interest" description="Disordered" evidence="5">
    <location>
        <begin position="1"/>
        <end position="30"/>
    </location>
</feature>
<dbReference type="InterPro" id="IPR041499">
    <property type="entry name" value="Tfc1/Sfc1_N"/>
</dbReference>
<dbReference type="OrthoDB" id="5598268at2759"/>
<reference evidence="8 9" key="1">
    <citation type="journal article" date="2014" name="BMC Genomics">
        <title>Comparative genomics of the major fungal agents of human and animal Sporotrichosis: Sporothrix schenckii and Sporothrix brasiliensis.</title>
        <authorList>
            <person name="Teixeira M.M."/>
            <person name="de Almeida L.G."/>
            <person name="Kubitschek-Barreira P."/>
            <person name="Alves F.L."/>
            <person name="Kioshima E.S."/>
            <person name="Abadio A.K."/>
            <person name="Fernandes L."/>
            <person name="Derengowski L.S."/>
            <person name="Ferreira K.S."/>
            <person name="Souza R.C."/>
            <person name="Ruiz J.C."/>
            <person name="de Andrade N.C."/>
            <person name="Paes H.C."/>
            <person name="Nicola A.M."/>
            <person name="Albuquerque P."/>
            <person name="Gerber A.L."/>
            <person name="Martins V.P."/>
            <person name="Peconick L.D."/>
            <person name="Neto A.V."/>
            <person name="Chaucanez C.B."/>
            <person name="Silva P.A."/>
            <person name="Cunha O.L."/>
            <person name="de Oliveira F.F."/>
            <person name="dos Santos T.C."/>
            <person name="Barros A.L."/>
            <person name="Soares M.A."/>
            <person name="de Oliveira L.M."/>
            <person name="Marini M.M."/>
            <person name="Villalobos-Duno H."/>
            <person name="Cunha M.M."/>
            <person name="de Hoog S."/>
            <person name="da Silveira J.F."/>
            <person name="Henrissat B."/>
            <person name="Nino-Vega G.A."/>
            <person name="Cisalpino P.S."/>
            <person name="Mora-Montes H.M."/>
            <person name="Almeida S.R."/>
            <person name="Stajich J.E."/>
            <person name="Lopes-Bezerra L.M."/>
            <person name="Vasconcelos A.T."/>
            <person name="Felipe M.S."/>
        </authorList>
    </citation>
    <scope>NUCLEOTIDE SEQUENCE [LARGE SCALE GENOMIC DNA]</scope>
    <source>
        <strain evidence="8 9">1099-18</strain>
    </source>
</reference>
<keyword evidence="3" id="KW-0804">Transcription</keyword>
<evidence type="ECO:0000256" key="1">
    <source>
        <dbReference type="ARBA" id="ARBA00004123"/>
    </source>
</evidence>
<dbReference type="VEuPathDB" id="FungiDB:SPSK_04042"/>
<dbReference type="GO" id="GO:0000127">
    <property type="term" value="C:transcription factor TFIIIC complex"/>
    <property type="evidence" value="ECO:0007669"/>
    <property type="project" value="InterPro"/>
</dbReference>
<keyword evidence="4" id="KW-0539">Nucleus</keyword>
<dbReference type="GO" id="GO:0001002">
    <property type="term" value="F:RNA polymerase III type 1 promoter sequence-specific DNA binding"/>
    <property type="evidence" value="ECO:0007669"/>
    <property type="project" value="TreeGrafter"/>
</dbReference>
<comment type="caution">
    <text evidence="8">The sequence shown here is derived from an EMBL/GenBank/DDBJ whole genome shotgun (WGS) entry which is preliminary data.</text>
</comment>
<dbReference type="AlphaFoldDB" id="A0A0F2M540"/>
<feature type="compositionally biased region" description="Low complexity" evidence="5">
    <location>
        <begin position="404"/>
        <end position="413"/>
    </location>
</feature>
<proteinExistence type="predicted"/>
<evidence type="ECO:0000256" key="4">
    <source>
        <dbReference type="ARBA" id="ARBA00023242"/>
    </source>
</evidence>
<dbReference type="Pfam" id="PF17682">
    <property type="entry name" value="Tau95_N"/>
    <property type="match status" value="1"/>
</dbReference>
<dbReference type="KEGG" id="ssck:SPSK_04042"/>
<feature type="region of interest" description="Disordered" evidence="5">
    <location>
        <begin position="398"/>
        <end position="453"/>
    </location>
</feature>
<feature type="region of interest" description="Disordered" evidence="5">
    <location>
        <begin position="610"/>
        <end position="714"/>
    </location>
</feature>
<keyword evidence="2" id="KW-0238">DNA-binding</keyword>
<comment type="subcellular location">
    <subcellularLocation>
        <location evidence="1">Nucleus</location>
    </subcellularLocation>
</comment>
<feature type="region of interest" description="Disordered" evidence="5">
    <location>
        <begin position="106"/>
        <end position="142"/>
    </location>
</feature>
<dbReference type="GO" id="GO:0006384">
    <property type="term" value="P:transcription initiation at RNA polymerase III promoter"/>
    <property type="evidence" value="ECO:0007669"/>
    <property type="project" value="InterPro"/>
</dbReference>
<gene>
    <name evidence="8" type="ORF">SPSK_04042</name>
</gene>